<evidence type="ECO:0000313" key="3">
    <source>
        <dbReference type="EMBL" id="CAL1598286.1"/>
    </source>
</evidence>
<feature type="region of interest" description="Disordered" evidence="1">
    <location>
        <begin position="102"/>
        <end position="138"/>
    </location>
</feature>
<feature type="compositionally biased region" description="Polar residues" evidence="1">
    <location>
        <begin position="102"/>
        <end position="116"/>
    </location>
</feature>
<gene>
    <name evidence="3" type="ORF">KC01_LOCUS26694</name>
</gene>
<feature type="compositionally biased region" description="Basic residues" evidence="1">
    <location>
        <begin position="118"/>
        <end position="132"/>
    </location>
</feature>
<organism evidence="3 4">
    <name type="scientific">Knipowitschia caucasica</name>
    <name type="common">Caucasian dwarf goby</name>
    <name type="synonym">Pomatoschistus caucasicus</name>
    <dbReference type="NCBI Taxonomy" id="637954"/>
    <lineage>
        <taxon>Eukaryota</taxon>
        <taxon>Metazoa</taxon>
        <taxon>Chordata</taxon>
        <taxon>Craniata</taxon>
        <taxon>Vertebrata</taxon>
        <taxon>Euteleostomi</taxon>
        <taxon>Actinopterygii</taxon>
        <taxon>Neopterygii</taxon>
        <taxon>Teleostei</taxon>
        <taxon>Neoteleostei</taxon>
        <taxon>Acanthomorphata</taxon>
        <taxon>Gobiaria</taxon>
        <taxon>Gobiiformes</taxon>
        <taxon>Gobioidei</taxon>
        <taxon>Gobiidae</taxon>
        <taxon>Gobiinae</taxon>
        <taxon>Knipowitschia</taxon>
    </lineage>
</organism>
<dbReference type="EMBL" id="OZ035844">
    <property type="protein sequence ID" value="CAL1598286.1"/>
    <property type="molecule type" value="Genomic_DNA"/>
</dbReference>
<proteinExistence type="predicted"/>
<name>A0AAV2LCJ9_KNICA</name>
<evidence type="ECO:0000256" key="1">
    <source>
        <dbReference type="SAM" id="MobiDB-lite"/>
    </source>
</evidence>
<accession>A0AAV2LCJ9</accession>
<keyword evidence="4" id="KW-1185">Reference proteome</keyword>
<evidence type="ECO:0000256" key="2">
    <source>
        <dbReference type="SAM" id="SignalP"/>
    </source>
</evidence>
<sequence>MLIGSLFLKMMLLNPWQPHTKQWACVKALTSPPRCLPHHGENYAQVYAPELRKQKITSEEPHATRVTGAHLAVIQFASGSERAVCDCLSATRPSARLAQWTELQDGSRQTNPSNFNKIHFKPTRQHNRHVQPKRPVPP</sequence>
<reference evidence="3 4" key="1">
    <citation type="submission" date="2024-04" db="EMBL/GenBank/DDBJ databases">
        <authorList>
            <person name="Waldvogel A.-M."/>
            <person name="Schoenle A."/>
        </authorList>
    </citation>
    <scope>NUCLEOTIDE SEQUENCE [LARGE SCALE GENOMIC DNA]</scope>
</reference>
<protein>
    <recommendedName>
        <fullName evidence="5">Secreted protein</fullName>
    </recommendedName>
</protein>
<feature type="chain" id="PRO_5043718756" description="Secreted protein" evidence="2">
    <location>
        <begin position="19"/>
        <end position="138"/>
    </location>
</feature>
<feature type="signal peptide" evidence="2">
    <location>
        <begin position="1"/>
        <end position="18"/>
    </location>
</feature>
<keyword evidence="2" id="KW-0732">Signal</keyword>
<dbReference type="Proteomes" id="UP001497482">
    <property type="component" value="Chromosome 22"/>
</dbReference>
<dbReference type="AlphaFoldDB" id="A0AAV2LCJ9"/>
<evidence type="ECO:0008006" key="5">
    <source>
        <dbReference type="Google" id="ProtNLM"/>
    </source>
</evidence>
<evidence type="ECO:0000313" key="4">
    <source>
        <dbReference type="Proteomes" id="UP001497482"/>
    </source>
</evidence>